<name>A0ACA9LI03_9GLOM</name>
<gene>
    <name evidence="1" type="ORF">SCALOS_LOCUS4505</name>
</gene>
<reference evidence="1" key="1">
    <citation type="submission" date="2021-06" db="EMBL/GenBank/DDBJ databases">
        <authorList>
            <person name="Kallberg Y."/>
            <person name="Tangrot J."/>
            <person name="Rosling A."/>
        </authorList>
    </citation>
    <scope>NUCLEOTIDE SEQUENCE</scope>
    <source>
        <strain evidence="1">AU212A</strain>
    </source>
</reference>
<organism evidence="1 2">
    <name type="scientific">Scutellospora calospora</name>
    <dbReference type="NCBI Taxonomy" id="85575"/>
    <lineage>
        <taxon>Eukaryota</taxon>
        <taxon>Fungi</taxon>
        <taxon>Fungi incertae sedis</taxon>
        <taxon>Mucoromycota</taxon>
        <taxon>Glomeromycotina</taxon>
        <taxon>Glomeromycetes</taxon>
        <taxon>Diversisporales</taxon>
        <taxon>Gigasporaceae</taxon>
        <taxon>Scutellospora</taxon>
    </lineage>
</organism>
<evidence type="ECO:0000313" key="2">
    <source>
        <dbReference type="Proteomes" id="UP000789860"/>
    </source>
</evidence>
<keyword evidence="2" id="KW-1185">Reference proteome</keyword>
<feature type="non-terminal residue" evidence="1">
    <location>
        <position position="1"/>
    </location>
</feature>
<protein>
    <submittedName>
        <fullName evidence="1">11366_t:CDS:1</fullName>
    </submittedName>
</protein>
<dbReference type="EMBL" id="CAJVPM010006171">
    <property type="protein sequence ID" value="CAG8532279.1"/>
    <property type="molecule type" value="Genomic_DNA"/>
</dbReference>
<accession>A0ACA9LI03</accession>
<proteinExistence type="predicted"/>
<evidence type="ECO:0000313" key="1">
    <source>
        <dbReference type="EMBL" id="CAG8532279.1"/>
    </source>
</evidence>
<dbReference type="Proteomes" id="UP000789860">
    <property type="component" value="Unassembled WGS sequence"/>
</dbReference>
<comment type="caution">
    <text evidence="1">The sequence shown here is derived from an EMBL/GenBank/DDBJ whole genome shotgun (WGS) entry which is preliminary data.</text>
</comment>
<sequence length="132" mass="14957">NNSSNKEDIVLSQSEEFVSNEHDNLTNSDNNNTLNSYNLVNSDNNNIEKFKNISKLPNLKAIKLVPLIKHSECIEIYHNNNTSKSELCEHIIRSVDSSTGNYIGYLATQHGITESSYNEKTRKSQLSQLQID</sequence>